<dbReference type="EMBL" id="CP141614">
    <property type="protein sequence ID" value="WRP15704.1"/>
    <property type="molecule type" value="Genomic_DNA"/>
</dbReference>
<evidence type="ECO:0000256" key="1">
    <source>
        <dbReference type="ARBA" id="ARBA00001974"/>
    </source>
</evidence>
<keyword evidence="3" id="KW-0285">Flavoprotein</keyword>
<evidence type="ECO:0000313" key="8">
    <source>
        <dbReference type="Proteomes" id="UP001333102"/>
    </source>
</evidence>
<reference evidence="8" key="1">
    <citation type="submission" date="2023-12" db="EMBL/GenBank/DDBJ databases">
        <title>Novel isolates from deep terrestrial aquifers shed light on the physiology and ecology of the class Limnochordia.</title>
        <authorList>
            <person name="Karnachuk O.V."/>
            <person name="Lukina A.P."/>
            <person name="Avakyan M.R."/>
            <person name="Kadnikov V."/>
            <person name="Begmatov S."/>
            <person name="Beletsky A.V."/>
            <person name="Mardanov A.V."/>
            <person name="Ravin N.V."/>
        </authorList>
    </citation>
    <scope>NUCLEOTIDE SEQUENCE [LARGE SCALE GENOMIC DNA]</scope>
    <source>
        <strain evidence="8">LN</strain>
    </source>
</reference>
<name>A0ABZ1BSJ1_9FIRM</name>
<evidence type="ECO:0000259" key="6">
    <source>
        <dbReference type="Pfam" id="PF07992"/>
    </source>
</evidence>
<dbReference type="InterPro" id="IPR023753">
    <property type="entry name" value="FAD/NAD-binding_dom"/>
</dbReference>
<dbReference type="InterPro" id="IPR036188">
    <property type="entry name" value="FAD/NAD-bd_sf"/>
</dbReference>
<organism evidence="7 8">
    <name type="scientific">Geochorda subterranea</name>
    <dbReference type="NCBI Taxonomy" id="3109564"/>
    <lineage>
        <taxon>Bacteria</taxon>
        <taxon>Bacillati</taxon>
        <taxon>Bacillota</taxon>
        <taxon>Limnochordia</taxon>
        <taxon>Limnochordales</taxon>
        <taxon>Geochordaceae</taxon>
        <taxon>Geochorda</taxon>
    </lineage>
</organism>
<dbReference type="PANTHER" id="PTHR42913:SF3">
    <property type="entry name" value="64 KDA MITOCHONDRIAL NADH DEHYDROGENASE (EUROFUNG)"/>
    <property type="match status" value="1"/>
</dbReference>
<keyword evidence="8" id="KW-1185">Reference proteome</keyword>
<accession>A0ABZ1BSJ1</accession>
<protein>
    <submittedName>
        <fullName evidence="7">FAD-dependent oxidoreductase</fullName>
    </submittedName>
</protein>
<dbReference type="RefSeq" id="WP_324670110.1">
    <property type="nucleotide sequence ID" value="NZ_CP141614.1"/>
</dbReference>
<dbReference type="SUPFAM" id="SSF51905">
    <property type="entry name" value="FAD/NAD(P)-binding domain"/>
    <property type="match status" value="1"/>
</dbReference>
<dbReference type="Pfam" id="PF07992">
    <property type="entry name" value="Pyr_redox_2"/>
    <property type="match status" value="1"/>
</dbReference>
<dbReference type="PRINTS" id="PR00411">
    <property type="entry name" value="PNDRDTASEI"/>
</dbReference>
<evidence type="ECO:0000256" key="2">
    <source>
        <dbReference type="ARBA" id="ARBA00005272"/>
    </source>
</evidence>
<proteinExistence type="inferred from homology"/>
<sequence>MRKRIVIVGAGFGGIAVARQLGRWLEPHEAEIVLVDRFGYHTLRPKLPQALGGRIACAVRVPVAPLLAGLPVRVATYEVTGIDAAARRVEWEGGGIDADVLVLAMGAETRPPQRLLAAGQEALSVWSFDQACGIRRRLQFLLAARGRGRPVDLSVAVVGGGFIGVEVAAEIQNRLHRALGQEAQGLVRLVEAQPRLLPRLSPWAARAAARHLQRLGVEVTTEAAVEQADGTGLRLADGRVVTAGTVIWTIGSLQAPAVLAEAGLTDETGRVPVTAKLAVPGFDGLFALGDCAYVPQLGPEAAEPSAHRAETQARVVARNVVARLRGRAGVSWRPGRNIYLLGLGPNWGLLEAGRLLRMQGRLPAALKEAVMLRHLWGVGGWALLRRGVGPVVVDSVMPARWERDPLPDGAL</sequence>
<comment type="cofactor">
    <cofactor evidence="1">
        <name>FAD</name>
        <dbReference type="ChEBI" id="CHEBI:57692"/>
    </cofactor>
</comment>
<feature type="domain" description="FAD/NAD(P)-binding" evidence="6">
    <location>
        <begin position="4"/>
        <end position="302"/>
    </location>
</feature>
<dbReference type="PRINTS" id="PR00368">
    <property type="entry name" value="FADPNR"/>
</dbReference>
<evidence type="ECO:0000256" key="4">
    <source>
        <dbReference type="ARBA" id="ARBA00022827"/>
    </source>
</evidence>
<evidence type="ECO:0000256" key="5">
    <source>
        <dbReference type="ARBA" id="ARBA00023002"/>
    </source>
</evidence>
<dbReference type="PANTHER" id="PTHR42913">
    <property type="entry name" value="APOPTOSIS-INDUCING FACTOR 1"/>
    <property type="match status" value="1"/>
</dbReference>
<evidence type="ECO:0000313" key="7">
    <source>
        <dbReference type="EMBL" id="WRP15704.1"/>
    </source>
</evidence>
<evidence type="ECO:0000256" key="3">
    <source>
        <dbReference type="ARBA" id="ARBA00022630"/>
    </source>
</evidence>
<keyword evidence="5" id="KW-0560">Oxidoreductase</keyword>
<dbReference type="Proteomes" id="UP001333102">
    <property type="component" value="Chromosome"/>
</dbReference>
<gene>
    <name evidence="7" type="ORF">VLY81_06005</name>
</gene>
<dbReference type="InterPro" id="IPR051169">
    <property type="entry name" value="NADH-Q_oxidoreductase"/>
</dbReference>
<comment type="similarity">
    <text evidence="2">Belongs to the NADH dehydrogenase family.</text>
</comment>
<dbReference type="Gene3D" id="3.50.50.100">
    <property type="match status" value="1"/>
</dbReference>
<keyword evidence="4" id="KW-0274">FAD</keyword>